<sequence length="64" mass="7076">MIYNLGISIDPHEFDKLSLGVSCCSRSNDVIIVFNCGKQSFIPRSDALYNLGLIIEIASRLVSE</sequence>
<dbReference type="Proteomes" id="UP000269396">
    <property type="component" value="Unassembled WGS sequence"/>
</dbReference>
<gene>
    <name evidence="1" type="ORF">SMTD_LOCUS6292</name>
</gene>
<accession>A0A183NW06</accession>
<evidence type="ECO:0000313" key="1">
    <source>
        <dbReference type="EMBL" id="VDP33133.1"/>
    </source>
</evidence>
<organism evidence="1 2">
    <name type="scientific">Schistosoma mattheei</name>
    <dbReference type="NCBI Taxonomy" id="31246"/>
    <lineage>
        <taxon>Eukaryota</taxon>
        <taxon>Metazoa</taxon>
        <taxon>Spiralia</taxon>
        <taxon>Lophotrochozoa</taxon>
        <taxon>Platyhelminthes</taxon>
        <taxon>Trematoda</taxon>
        <taxon>Digenea</taxon>
        <taxon>Strigeidida</taxon>
        <taxon>Schistosomatoidea</taxon>
        <taxon>Schistosomatidae</taxon>
        <taxon>Schistosoma</taxon>
    </lineage>
</organism>
<evidence type="ECO:0000313" key="2">
    <source>
        <dbReference type="Proteomes" id="UP000269396"/>
    </source>
</evidence>
<dbReference type="AlphaFoldDB" id="A0A183NW06"/>
<reference evidence="1 2" key="1">
    <citation type="submission" date="2018-11" db="EMBL/GenBank/DDBJ databases">
        <authorList>
            <consortium name="Pathogen Informatics"/>
        </authorList>
    </citation>
    <scope>NUCLEOTIDE SEQUENCE [LARGE SCALE GENOMIC DNA]</scope>
    <source>
        <strain>Denwood</strain>
        <strain evidence="2">Zambia</strain>
    </source>
</reference>
<protein>
    <submittedName>
        <fullName evidence="1">Uncharacterized protein</fullName>
    </submittedName>
</protein>
<keyword evidence="2" id="KW-1185">Reference proteome</keyword>
<name>A0A183NW06_9TREM</name>
<dbReference type="EMBL" id="UZAL01027507">
    <property type="protein sequence ID" value="VDP33133.1"/>
    <property type="molecule type" value="Genomic_DNA"/>
</dbReference>
<proteinExistence type="predicted"/>